<dbReference type="Proteomes" id="UP001168380">
    <property type="component" value="Unassembled WGS sequence"/>
</dbReference>
<dbReference type="RefSeq" id="WP_302711723.1">
    <property type="nucleotide sequence ID" value="NZ_JAULRT010000035.1"/>
</dbReference>
<organism evidence="1 2">
    <name type="scientific">Gilvimarinus algae</name>
    <dbReference type="NCBI Taxonomy" id="3058037"/>
    <lineage>
        <taxon>Bacteria</taxon>
        <taxon>Pseudomonadati</taxon>
        <taxon>Pseudomonadota</taxon>
        <taxon>Gammaproteobacteria</taxon>
        <taxon>Cellvibrionales</taxon>
        <taxon>Cellvibrionaceae</taxon>
        <taxon>Gilvimarinus</taxon>
    </lineage>
</organism>
<accession>A0ABT8TDY0</accession>
<evidence type="ECO:0000313" key="2">
    <source>
        <dbReference type="Proteomes" id="UP001168380"/>
    </source>
</evidence>
<dbReference type="EMBL" id="JAULRT010000035">
    <property type="protein sequence ID" value="MDO3381593.1"/>
    <property type="molecule type" value="Genomic_DNA"/>
</dbReference>
<sequence>MSEALGSYLEGDIVVGTALLRDYLNGTRVFAEVAEALGMQEAGLRRMISPSR</sequence>
<name>A0ABT8TDY0_9GAMM</name>
<reference evidence="1" key="1">
    <citation type="submission" date="2023-07" db="EMBL/GenBank/DDBJ databases">
        <title>Gilvimarinus algae sp. nov., isolated from the surface of Kelp.</title>
        <authorList>
            <person name="Sun Y.Y."/>
            <person name="Gong Y."/>
            <person name="Du Z.J."/>
        </authorList>
    </citation>
    <scope>NUCLEOTIDE SEQUENCE</scope>
    <source>
        <strain evidence="1">SDUM040014</strain>
    </source>
</reference>
<comment type="caution">
    <text evidence="1">The sequence shown here is derived from an EMBL/GenBank/DDBJ whole genome shotgun (WGS) entry which is preliminary data.</text>
</comment>
<protein>
    <submittedName>
        <fullName evidence="1">Uncharacterized protein</fullName>
    </submittedName>
</protein>
<gene>
    <name evidence="1" type="ORF">QWI16_05360</name>
</gene>
<evidence type="ECO:0000313" key="1">
    <source>
        <dbReference type="EMBL" id="MDO3381593.1"/>
    </source>
</evidence>
<keyword evidence="2" id="KW-1185">Reference proteome</keyword>
<proteinExistence type="predicted"/>